<dbReference type="PROSITE" id="PS50003">
    <property type="entry name" value="PH_DOMAIN"/>
    <property type="match status" value="2"/>
</dbReference>
<feature type="region of interest" description="Disordered" evidence="1">
    <location>
        <begin position="1"/>
        <end position="34"/>
    </location>
</feature>
<accession>A0A9P4MHV2</accession>
<keyword evidence="4" id="KW-1185">Reference proteome</keyword>
<feature type="domain" description="PH" evidence="2">
    <location>
        <begin position="62"/>
        <end position="159"/>
    </location>
</feature>
<feature type="region of interest" description="Disordered" evidence="1">
    <location>
        <begin position="194"/>
        <end position="238"/>
    </location>
</feature>
<dbReference type="SUPFAM" id="SSF50729">
    <property type="entry name" value="PH domain-like"/>
    <property type="match status" value="2"/>
</dbReference>
<gene>
    <name evidence="3" type="ORF">K461DRAFT_282684</name>
</gene>
<dbReference type="InterPro" id="IPR011993">
    <property type="entry name" value="PH-like_dom_sf"/>
</dbReference>
<feature type="domain" description="PH" evidence="2">
    <location>
        <begin position="300"/>
        <end position="399"/>
    </location>
</feature>
<evidence type="ECO:0000313" key="3">
    <source>
        <dbReference type="EMBL" id="KAF2148256.1"/>
    </source>
</evidence>
<dbReference type="PANTHER" id="PTHR14336:SF8">
    <property type="entry name" value="PROTEIN OPY1"/>
    <property type="match status" value="1"/>
</dbReference>
<dbReference type="CDD" id="cd13298">
    <property type="entry name" value="PH1_PH_fungal"/>
    <property type="match status" value="1"/>
</dbReference>
<dbReference type="InterPro" id="IPR051707">
    <property type="entry name" value="PI-Interact_SigTrans_Reg"/>
</dbReference>
<dbReference type="SMART" id="SM00233">
    <property type="entry name" value="PH"/>
    <property type="match status" value="2"/>
</dbReference>
<feature type="compositionally biased region" description="Polar residues" evidence="1">
    <location>
        <begin position="9"/>
        <end position="20"/>
    </location>
</feature>
<dbReference type="InterPro" id="IPR001849">
    <property type="entry name" value="PH_domain"/>
</dbReference>
<organism evidence="3 4">
    <name type="scientific">Myriangium duriaei CBS 260.36</name>
    <dbReference type="NCBI Taxonomy" id="1168546"/>
    <lineage>
        <taxon>Eukaryota</taxon>
        <taxon>Fungi</taxon>
        <taxon>Dikarya</taxon>
        <taxon>Ascomycota</taxon>
        <taxon>Pezizomycotina</taxon>
        <taxon>Dothideomycetes</taxon>
        <taxon>Dothideomycetidae</taxon>
        <taxon>Myriangiales</taxon>
        <taxon>Myriangiaceae</taxon>
        <taxon>Myriangium</taxon>
    </lineage>
</organism>
<proteinExistence type="predicted"/>
<comment type="caution">
    <text evidence="3">The sequence shown here is derived from an EMBL/GenBank/DDBJ whole genome shotgun (WGS) entry which is preliminary data.</text>
</comment>
<dbReference type="OrthoDB" id="2157866at2759"/>
<reference evidence="3" key="1">
    <citation type="journal article" date="2020" name="Stud. Mycol.">
        <title>101 Dothideomycetes genomes: a test case for predicting lifestyles and emergence of pathogens.</title>
        <authorList>
            <person name="Haridas S."/>
            <person name="Albert R."/>
            <person name="Binder M."/>
            <person name="Bloem J."/>
            <person name="Labutti K."/>
            <person name="Salamov A."/>
            <person name="Andreopoulos B."/>
            <person name="Baker S."/>
            <person name="Barry K."/>
            <person name="Bills G."/>
            <person name="Bluhm B."/>
            <person name="Cannon C."/>
            <person name="Castanera R."/>
            <person name="Culley D."/>
            <person name="Daum C."/>
            <person name="Ezra D."/>
            <person name="Gonzalez J."/>
            <person name="Henrissat B."/>
            <person name="Kuo A."/>
            <person name="Liang C."/>
            <person name="Lipzen A."/>
            <person name="Lutzoni F."/>
            <person name="Magnuson J."/>
            <person name="Mondo S."/>
            <person name="Nolan M."/>
            <person name="Ohm R."/>
            <person name="Pangilinan J."/>
            <person name="Park H.-J."/>
            <person name="Ramirez L."/>
            <person name="Alfaro M."/>
            <person name="Sun H."/>
            <person name="Tritt A."/>
            <person name="Yoshinaga Y."/>
            <person name="Zwiers L.-H."/>
            <person name="Turgeon B."/>
            <person name="Goodwin S."/>
            <person name="Spatafora J."/>
            <person name="Crous P."/>
            <person name="Grigoriev I."/>
        </authorList>
    </citation>
    <scope>NUCLEOTIDE SEQUENCE</scope>
    <source>
        <strain evidence="3">CBS 260.36</strain>
    </source>
</reference>
<protein>
    <submittedName>
        <fullName evidence="3">PH-domain-containing protein</fullName>
    </submittedName>
</protein>
<dbReference type="PANTHER" id="PTHR14336">
    <property type="entry name" value="TANDEM PH DOMAIN CONTAINING PROTEIN"/>
    <property type="match status" value="1"/>
</dbReference>
<dbReference type="AlphaFoldDB" id="A0A9P4MHV2"/>
<dbReference type="Pfam" id="PF00169">
    <property type="entry name" value="PH"/>
    <property type="match status" value="2"/>
</dbReference>
<evidence type="ECO:0000259" key="2">
    <source>
        <dbReference type="PROSITE" id="PS50003"/>
    </source>
</evidence>
<dbReference type="Gene3D" id="2.30.29.30">
    <property type="entry name" value="Pleckstrin-homology domain (PH domain)/Phosphotyrosine-binding domain (PTB)"/>
    <property type="match status" value="2"/>
</dbReference>
<evidence type="ECO:0000256" key="1">
    <source>
        <dbReference type="SAM" id="MobiDB-lite"/>
    </source>
</evidence>
<evidence type="ECO:0000313" key="4">
    <source>
        <dbReference type="Proteomes" id="UP000799439"/>
    </source>
</evidence>
<dbReference type="CDD" id="cd13299">
    <property type="entry name" value="PH2_PH_fungal"/>
    <property type="match status" value="1"/>
</dbReference>
<dbReference type="EMBL" id="ML996093">
    <property type="protein sequence ID" value="KAF2148256.1"/>
    <property type="molecule type" value="Genomic_DNA"/>
</dbReference>
<dbReference type="Proteomes" id="UP000799439">
    <property type="component" value="Unassembled WGS sequence"/>
</dbReference>
<sequence>MTDILASPQAVSTGSPTFTTHGPAMSAPNTTSPDLTGRLRDAQLGLDTLSPVNQKGHFEFDRVIKAGPASKRTRKTKSWKSVYLVLRPNFLSIYRNPDETKLRHKIVLSELTAVARQKDPKGKAKHVFGLFSPSRNYHLAVKDDTEAQEWVEFVRQEARMDEEEEDLNLASPGGNADTHYFGFNRAINHATQTSTTDTIGMSSSEAELPPLSPIRSGPAMPWSDPRRPSTGMDYSGAENASYSDFSDAAGHAQRMSVISTSRPAQPPSVQMKSQDTQTDPRNLEEMEARASVAEMQEAARIVYQNWVLLLKTRSGVKAWKKTWMVLRARSLALYKDEKEYSALKVFPFDTIVDAVEINPISSSKRFCLQVITDEKGYRFCARDEDDLAQWLGAFKSLLVKRREMKSGTV</sequence>
<name>A0A9P4MHV2_9PEZI</name>
<feature type="compositionally biased region" description="Polar residues" evidence="1">
    <location>
        <begin position="256"/>
        <end position="280"/>
    </location>
</feature>
<feature type="region of interest" description="Disordered" evidence="1">
    <location>
        <begin position="253"/>
        <end position="280"/>
    </location>
</feature>